<protein>
    <submittedName>
        <fullName evidence="1">Uncharacterized protein</fullName>
    </submittedName>
</protein>
<reference evidence="1 2" key="1">
    <citation type="submission" date="2024-02" db="EMBL/GenBank/DDBJ databases">
        <title>Chromosome-scale genome assembly of the rough periwinkle Littorina saxatilis.</title>
        <authorList>
            <person name="De Jode A."/>
            <person name="Faria R."/>
            <person name="Formenti G."/>
            <person name="Sims Y."/>
            <person name="Smith T.P."/>
            <person name="Tracey A."/>
            <person name="Wood J.M.D."/>
            <person name="Zagrodzka Z.B."/>
            <person name="Johannesson K."/>
            <person name="Butlin R.K."/>
            <person name="Leder E.H."/>
        </authorList>
    </citation>
    <scope>NUCLEOTIDE SEQUENCE [LARGE SCALE GENOMIC DNA]</scope>
    <source>
        <strain evidence="1">Snail1</strain>
        <tissue evidence="1">Muscle</tissue>
    </source>
</reference>
<organism evidence="1 2">
    <name type="scientific">Littorina saxatilis</name>
    <dbReference type="NCBI Taxonomy" id="31220"/>
    <lineage>
        <taxon>Eukaryota</taxon>
        <taxon>Metazoa</taxon>
        <taxon>Spiralia</taxon>
        <taxon>Lophotrochozoa</taxon>
        <taxon>Mollusca</taxon>
        <taxon>Gastropoda</taxon>
        <taxon>Caenogastropoda</taxon>
        <taxon>Littorinimorpha</taxon>
        <taxon>Littorinoidea</taxon>
        <taxon>Littorinidae</taxon>
        <taxon>Littorina</taxon>
    </lineage>
</organism>
<comment type="caution">
    <text evidence="1">The sequence shown here is derived from an EMBL/GenBank/DDBJ whole genome shotgun (WGS) entry which is preliminary data.</text>
</comment>
<accession>A0AAN9BY75</accession>
<dbReference type="AlphaFoldDB" id="A0AAN9BY75"/>
<proteinExistence type="predicted"/>
<evidence type="ECO:0000313" key="2">
    <source>
        <dbReference type="Proteomes" id="UP001374579"/>
    </source>
</evidence>
<dbReference type="Proteomes" id="UP001374579">
    <property type="component" value="Unassembled WGS sequence"/>
</dbReference>
<dbReference type="EMBL" id="JBAMIC010000001">
    <property type="protein sequence ID" value="KAK7114896.1"/>
    <property type="molecule type" value="Genomic_DNA"/>
</dbReference>
<evidence type="ECO:0000313" key="1">
    <source>
        <dbReference type="EMBL" id="KAK7114896.1"/>
    </source>
</evidence>
<name>A0AAN9BY75_9CAEN</name>
<gene>
    <name evidence="1" type="ORF">V1264_000877</name>
</gene>
<keyword evidence="2" id="KW-1185">Reference proteome</keyword>
<sequence length="114" mass="13162">MHGQSSRWIFFKFGHRIQLHPGHNLIDEIFQHVLSARSAEPILVPPELPGPPYRHTKAARPHHNAKVLGGSFSNLDTVFSYTPDTISSMRYFNTCSQRAALNRFWFFCSFHHSQ</sequence>